<evidence type="ECO:0000313" key="5">
    <source>
        <dbReference type="Proteomes" id="UP001150538"/>
    </source>
</evidence>
<feature type="domain" description="BHLH" evidence="3">
    <location>
        <begin position="63"/>
        <end position="114"/>
    </location>
</feature>
<proteinExistence type="predicted"/>
<evidence type="ECO:0000313" key="4">
    <source>
        <dbReference type="EMBL" id="KAJ1919546.1"/>
    </source>
</evidence>
<comment type="caution">
    <text evidence="4">The sequence shown here is derived from an EMBL/GenBank/DDBJ whole genome shotgun (WGS) entry which is preliminary data.</text>
</comment>
<dbReference type="InterPro" id="IPR011598">
    <property type="entry name" value="bHLH_dom"/>
</dbReference>
<dbReference type="OrthoDB" id="8964853at2759"/>
<reference evidence="4" key="1">
    <citation type="submission" date="2022-07" db="EMBL/GenBank/DDBJ databases">
        <title>Phylogenomic reconstructions and comparative analyses of Kickxellomycotina fungi.</title>
        <authorList>
            <person name="Reynolds N.K."/>
            <person name="Stajich J.E."/>
            <person name="Barry K."/>
            <person name="Grigoriev I.V."/>
            <person name="Crous P."/>
            <person name="Smith M.E."/>
        </authorList>
    </citation>
    <scope>NUCLEOTIDE SEQUENCE</scope>
    <source>
        <strain evidence="4">NBRC 100468</strain>
    </source>
</reference>
<feature type="region of interest" description="Disordered" evidence="2">
    <location>
        <begin position="21"/>
        <end position="48"/>
    </location>
</feature>
<dbReference type="AlphaFoldDB" id="A0A9W7ZYU7"/>
<organism evidence="4 5">
    <name type="scientific">Mycoemilia scoparia</name>
    <dbReference type="NCBI Taxonomy" id="417184"/>
    <lineage>
        <taxon>Eukaryota</taxon>
        <taxon>Fungi</taxon>
        <taxon>Fungi incertae sedis</taxon>
        <taxon>Zoopagomycota</taxon>
        <taxon>Kickxellomycotina</taxon>
        <taxon>Kickxellomycetes</taxon>
        <taxon>Kickxellales</taxon>
        <taxon>Kickxellaceae</taxon>
        <taxon>Mycoemilia</taxon>
    </lineage>
</organism>
<dbReference type="PROSITE" id="PS50888">
    <property type="entry name" value="BHLH"/>
    <property type="match status" value="1"/>
</dbReference>
<dbReference type="SUPFAM" id="SSF47459">
    <property type="entry name" value="HLH, helix-loop-helix DNA-binding domain"/>
    <property type="match status" value="1"/>
</dbReference>
<protein>
    <recommendedName>
        <fullName evidence="3">BHLH domain-containing protein</fullName>
    </recommendedName>
</protein>
<name>A0A9W7ZYU7_9FUNG</name>
<feature type="compositionally biased region" description="Low complexity" evidence="2">
    <location>
        <begin position="38"/>
        <end position="47"/>
    </location>
</feature>
<dbReference type="EMBL" id="JANBPU010000025">
    <property type="protein sequence ID" value="KAJ1919546.1"/>
    <property type="molecule type" value="Genomic_DNA"/>
</dbReference>
<dbReference type="GO" id="GO:0046983">
    <property type="term" value="F:protein dimerization activity"/>
    <property type="evidence" value="ECO:0007669"/>
    <property type="project" value="InterPro"/>
</dbReference>
<dbReference type="Proteomes" id="UP001150538">
    <property type="component" value="Unassembled WGS sequence"/>
</dbReference>
<accession>A0A9W7ZYU7</accession>
<feature type="coiled-coil region" evidence="1">
    <location>
        <begin position="104"/>
        <end position="131"/>
    </location>
</feature>
<dbReference type="Gene3D" id="4.10.280.10">
    <property type="entry name" value="Helix-loop-helix DNA-binding domain"/>
    <property type="match status" value="1"/>
</dbReference>
<sequence>MTMNELPSDLFNDFDLASSSDTRSHAVGSSPSNANLHGSTNSSTNIGGSSGKLRQAFCSIQRLTNTRHLKHIPHRRHHQREVLYQLRDIIPSLQMIKPSTVLIMQKAKDYIDLLRRTIQEMEMEINELRQVLMTSGYHFPSAAAAAAAAAGGMANYSTNGLGIVGSGNNGSNGGGSAGNPILGTNQQAGSGSNGNGCNTGNSNGLFSVDPLSVKSLLRASNNMSEGMNVSRDCTSDYGNKLFQTSHQAVTDVASVAAASQCALRCINANSGGNGGGMSRSNFQGTMHRYSTADDPRYIGMDMNMDASDYMSQHFQIGLNGLSSSLNQQTVSENNSEIDFTSSNLNH</sequence>
<keyword evidence="5" id="KW-1185">Reference proteome</keyword>
<feature type="region of interest" description="Disordered" evidence="2">
    <location>
        <begin position="327"/>
        <end position="346"/>
    </location>
</feature>
<keyword evidence="1" id="KW-0175">Coiled coil</keyword>
<gene>
    <name evidence="4" type="ORF">H4219_001901</name>
</gene>
<dbReference type="InterPro" id="IPR036638">
    <property type="entry name" value="HLH_DNA-bd_sf"/>
</dbReference>
<evidence type="ECO:0000256" key="2">
    <source>
        <dbReference type="SAM" id="MobiDB-lite"/>
    </source>
</evidence>
<evidence type="ECO:0000256" key="1">
    <source>
        <dbReference type="SAM" id="Coils"/>
    </source>
</evidence>
<feature type="compositionally biased region" description="Polar residues" evidence="2">
    <location>
        <begin position="21"/>
        <end position="37"/>
    </location>
</feature>
<evidence type="ECO:0000259" key="3">
    <source>
        <dbReference type="PROSITE" id="PS50888"/>
    </source>
</evidence>